<sequence>MTCPSRTPSSSAILCSIDCTTPVTFLIHSLVEMSGLHCACARGRPSGQGCRKPAGNQIPLSRDCRSMVERAVRVALQLKHVTVDAGGRPVSLSYPGILLAGYEDGALVAQRWVPFGEDPSEEDDEKLVEALHKAVLWEEQEVPWC</sequence>
<name>A0A8H9MD04_9PSEU</name>
<dbReference type="AlphaFoldDB" id="A0A8H9MD04"/>
<protein>
    <submittedName>
        <fullName evidence="1">Uncharacterized protein</fullName>
    </submittedName>
</protein>
<organism evidence="1 2">
    <name type="scientific">Amycolatopsis bartoniae</name>
    <dbReference type="NCBI Taxonomy" id="941986"/>
    <lineage>
        <taxon>Bacteria</taxon>
        <taxon>Bacillati</taxon>
        <taxon>Actinomycetota</taxon>
        <taxon>Actinomycetes</taxon>
        <taxon>Pseudonocardiales</taxon>
        <taxon>Pseudonocardiaceae</taxon>
        <taxon>Amycolatopsis</taxon>
    </lineage>
</organism>
<keyword evidence="2" id="KW-1185">Reference proteome</keyword>
<accession>A0A8H9MD04</accession>
<reference evidence="1" key="2">
    <citation type="submission" date="2020-09" db="EMBL/GenBank/DDBJ databases">
        <authorList>
            <person name="Sun Q."/>
            <person name="Zhou Y."/>
        </authorList>
    </citation>
    <scope>NUCLEOTIDE SEQUENCE</scope>
    <source>
        <strain evidence="1">CGMCC 4.7679</strain>
    </source>
</reference>
<reference evidence="1" key="1">
    <citation type="journal article" date="2014" name="Int. J. Syst. Evol. Microbiol.">
        <title>Complete genome sequence of Corynebacterium casei LMG S-19264T (=DSM 44701T), isolated from a smear-ripened cheese.</title>
        <authorList>
            <consortium name="US DOE Joint Genome Institute (JGI-PGF)"/>
            <person name="Walter F."/>
            <person name="Albersmeier A."/>
            <person name="Kalinowski J."/>
            <person name="Ruckert C."/>
        </authorList>
    </citation>
    <scope>NUCLEOTIDE SEQUENCE</scope>
    <source>
        <strain evidence="1">CGMCC 4.7679</strain>
    </source>
</reference>
<gene>
    <name evidence="1" type="ORF">GCM10017566_21830</name>
</gene>
<comment type="caution">
    <text evidence="1">The sequence shown here is derived from an EMBL/GenBank/DDBJ whole genome shotgun (WGS) entry which is preliminary data.</text>
</comment>
<evidence type="ECO:0000313" key="1">
    <source>
        <dbReference type="EMBL" id="GHF48149.1"/>
    </source>
</evidence>
<dbReference type="Proteomes" id="UP000658656">
    <property type="component" value="Unassembled WGS sequence"/>
</dbReference>
<dbReference type="EMBL" id="BNAV01000002">
    <property type="protein sequence ID" value="GHF48149.1"/>
    <property type="molecule type" value="Genomic_DNA"/>
</dbReference>
<proteinExistence type="predicted"/>
<evidence type="ECO:0000313" key="2">
    <source>
        <dbReference type="Proteomes" id="UP000658656"/>
    </source>
</evidence>